<gene>
    <name evidence="3" type="ORF">GCK32_005145</name>
</gene>
<dbReference type="PROSITE" id="PS50200">
    <property type="entry name" value="RA"/>
    <property type="match status" value="1"/>
</dbReference>
<dbReference type="GO" id="GO:0000132">
    <property type="term" value="P:establishment of mitotic spindle orientation"/>
    <property type="evidence" value="ECO:0007669"/>
    <property type="project" value="TreeGrafter"/>
</dbReference>
<keyword evidence="4" id="KW-1185">Reference proteome</keyword>
<dbReference type="EMBL" id="WIXE01000020">
    <property type="protein sequence ID" value="KAK5986982.1"/>
    <property type="molecule type" value="Genomic_DNA"/>
</dbReference>
<name>A0AAN8G4A1_TRICO</name>
<evidence type="ECO:0000259" key="2">
    <source>
        <dbReference type="PROSITE" id="PS50200"/>
    </source>
</evidence>
<feature type="region of interest" description="Disordered" evidence="1">
    <location>
        <begin position="1"/>
        <end position="62"/>
    </location>
</feature>
<reference evidence="3 4" key="1">
    <citation type="submission" date="2019-10" db="EMBL/GenBank/DDBJ databases">
        <title>Assembly and Annotation for the nematode Trichostrongylus colubriformis.</title>
        <authorList>
            <person name="Martin J."/>
        </authorList>
    </citation>
    <scope>NUCLEOTIDE SEQUENCE [LARGE SCALE GENOMIC DNA]</scope>
    <source>
        <strain evidence="3">G859</strain>
        <tissue evidence="3">Whole worm</tissue>
    </source>
</reference>
<dbReference type="GO" id="GO:0007165">
    <property type="term" value="P:signal transduction"/>
    <property type="evidence" value="ECO:0007669"/>
    <property type="project" value="InterPro"/>
</dbReference>
<proteinExistence type="predicted"/>
<organism evidence="3 4">
    <name type="scientific">Trichostrongylus colubriformis</name>
    <name type="common">Black scour worm</name>
    <dbReference type="NCBI Taxonomy" id="6319"/>
    <lineage>
        <taxon>Eukaryota</taxon>
        <taxon>Metazoa</taxon>
        <taxon>Ecdysozoa</taxon>
        <taxon>Nematoda</taxon>
        <taxon>Chromadorea</taxon>
        <taxon>Rhabditida</taxon>
        <taxon>Rhabditina</taxon>
        <taxon>Rhabditomorpha</taxon>
        <taxon>Strongyloidea</taxon>
        <taxon>Trichostrongylidae</taxon>
        <taxon>Trichostrongylus</taxon>
    </lineage>
</organism>
<dbReference type="Proteomes" id="UP001331761">
    <property type="component" value="Unassembled WGS sequence"/>
</dbReference>
<protein>
    <recommendedName>
        <fullName evidence="2">Ras-associating domain-containing protein</fullName>
    </recommendedName>
</protein>
<dbReference type="SMART" id="SM00314">
    <property type="entry name" value="RA"/>
    <property type="match status" value="1"/>
</dbReference>
<feature type="region of interest" description="Disordered" evidence="1">
    <location>
        <begin position="655"/>
        <end position="686"/>
    </location>
</feature>
<evidence type="ECO:0000313" key="3">
    <source>
        <dbReference type="EMBL" id="KAK5986982.1"/>
    </source>
</evidence>
<comment type="caution">
    <text evidence="3">The sequence shown here is derived from an EMBL/GenBank/DDBJ whole genome shotgun (WGS) entry which is preliminary data.</text>
</comment>
<sequence>MISFLAAVSPNHDHSSDVDELSAKTDVTKKPVPTPHPASKASPWKKQKDSARPWKKQKDSIARLAGKYRRRIVWTRAKDRSVKRRKKNSGLGETQRHMHQLYLTDKERHTKGTPTNDSEPNSRRSVCAMSDAFPACSSGSDKVDMHLSTRRPLLARQTDHEVSSFDSDVSTKSEVIPNHLSEESCWKNRKHDITRLSEEVAKYRRSLVWTRVFSINDEALTKGKNGVKRLVNGASKLLKNATRGVHLASIIYKDGKILCTNDDCIPTLSVDEDVTTISSGNHQWLLKTSWCWEYASALIGSNPNNYDNSECLAFRSKLMNAVLSMRSLLGLDNIGHLHHVPVIHGETIFLITVRFLDFDHHVQGYNLKWSPFEKLLSRKGNSLAQTGLARDAEHITNFYRNSRMTFRRGLYLCYMKLSCSLNAIHVAVPSSSPSFLPFVLVRDDPNVTKEEWQYIEATDIDRGFAASTSQAKFRKDISSAIYTLFHNLDIDSDIVQGHRLYHAEILKPSDDISVILVLPRPADVCSAPSGLSEIAQPLLHKNCETLPIAAFEIIHQSTYQPEFFTMYCRLSIFLEHYLMVCQYQLRNCLLENDVRVYKTLHEDICKFQEKLDKIWNESRWISRIATEAREKHVSSTSTVPLNKILAPNNRLSNVSSQEKKSFKTEKIGVPTTSSEESRVPSERLLQQNPAELSLYQRGSIEFGDIADNTHSPDSSHSKDQPTTNEIISVYTAYDCDLHDGAPIHLTIQKNTTSLEVVRLVLERVPRVSPSSKDTFEAANESSNFCLVVVVGTRERRLKDDFVLCRIQSPWNKGRLYVRRRSALLAAVRYGNEAVV</sequence>
<dbReference type="AlphaFoldDB" id="A0AAN8G4A1"/>
<feature type="compositionally biased region" description="Basic and acidic residues" evidence="1">
    <location>
        <begin position="657"/>
        <end position="666"/>
    </location>
</feature>
<feature type="domain" description="Ras-associating" evidence="2">
    <location>
        <begin position="723"/>
        <end position="822"/>
    </location>
</feature>
<dbReference type="InterPro" id="IPR039269">
    <property type="entry name" value="ANKFN1"/>
</dbReference>
<dbReference type="GO" id="GO:0005819">
    <property type="term" value="C:spindle"/>
    <property type="evidence" value="ECO:0007669"/>
    <property type="project" value="TreeGrafter"/>
</dbReference>
<evidence type="ECO:0000313" key="4">
    <source>
        <dbReference type="Proteomes" id="UP001331761"/>
    </source>
</evidence>
<dbReference type="GO" id="GO:0061172">
    <property type="term" value="P:regulation of establishment of bipolar cell polarity"/>
    <property type="evidence" value="ECO:0007669"/>
    <property type="project" value="TreeGrafter"/>
</dbReference>
<feature type="compositionally biased region" description="Basic and acidic residues" evidence="1">
    <location>
        <begin position="46"/>
        <end position="61"/>
    </location>
</feature>
<feature type="region of interest" description="Disordered" evidence="1">
    <location>
        <begin position="76"/>
        <end position="124"/>
    </location>
</feature>
<accession>A0AAN8G4A1</accession>
<dbReference type="PANTHER" id="PTHR21437:SF1">
    <property type="entry name" value="WIDE AWAKE"/>
    <property type="match status" value="1"/>
</dbReference>
<evidence type="ECO:0000256" key="1">
    <source>
        <dbReference type="SAM" id="MobiDB-lite"/>
    </source>
</evidence>
<dbReference type="PANTHER" id="PTHR21437">
    <property type="entry name" value="WIDE AWAKE"/>
    <property type="match status" value="1"/>
</dbReference>
<dbReference type="InterPro" id="IPR000159">
    <property type="entry name" value="RA_dom"/>
</dbReference>
<feature type="compositionally biased region" description="Basic and acidic residues" evidence="1">
    <location>
        <begin position="11"/>
        <end position="29"/>
    </location>
</feature>